<comment type="caution">
    <text evidence="2">The sequence shown here is derived from an EMBL/GenBank/DDBJ whole genome shotgun (WGS) entry which is preliminary data.</text>
</comment>
<keyword evidence="1" id="KW-0812">Transmembrane</keyword>
<feature type="transmembrane region" description="Helical" evidence="1">
    <location>
        <begin position="33"/>
        <end position="58"/>
    </location>
</feature>
<keyword evidence="3" id="KW-1185">Reference proteome</keyword>
<evidence type="ECO:0000313" key="2">
    <source>
        <dbReference type="EMBL" id="MFH6984966.1"/>
    </source>
</evidence>
<sequence length="117" mass="13316">MSVINKLVDKLSEYIRLKGEKLKLEIIAQVAKLLAHFVAFLTIAIIGLFLLVFLSMALSAYLNMILDSPHLGYLIVAGFYLVMLLIIFFLLRSNNIQKWLEALFVNLSETIAEQNEE</sequence>
<keyword evidence="1" id="KW-0472">Membrane</keyword>
<dbReference type="EMBL" id="JBIPKE010000019">
    <property type="protein sequence ID" value="MFH6984966.1"/>
    <property type="molecule type" value="Genomic_DNA"/>
</dbReference>
<reference evidence="2 3" key="1">
    <citation type="journal article" date="2013" name="Int. J. Syst. Evol. Microbiol.">
        <title>Marinoscillum luteum sp. nov., isolated from marine sediment.</title>
        <authorList>
            <person name="Cha I.T."/>
            <person name="Park S.J."/>
            <person name="Kim S.J."/>
            <person name="Kim J.G."/>
            <person name="Jung M.Y."/>
            <person name="Shin K.S."/>
            <person name="Kwon K.K."/>
            <person name="Yang S.H."/>
            <person name="Seo Y.S."/>
            <person name="Rhee S.K."/>
        </authorList>
    </citation>
    <scope>NUCLEOTIDE SEQUENCE [LARGE SCALE GENOMIC DNA]</scope>
    <source>
        <strain evidence="2 3">KCTC 23939</strain>
    </source>
</reference>
<gene>
    <name evidence="2" type="ORF">ACHKAR_16035</name>
</gene>
<dbReference type="Proteomes" id="UP001610063">
    <property type="component" value="Unassembled WGS sequence"/>
</dbReference>
<evidence type="ECO:0000313" key="3">
    <source>
        <dbReference type="Proteomes" id="UP001610063"/>
    </source>
</evidence>
<organism evidence="2 3">
    <name type="scientific">Marinoscillum luteum</name>
    <dbReference type="NCBI Taxonomy" id="861051"/>
    <lineage>
        <taxon>Bacteria</taxon>
        <taxon>Pseudomonadati</taxon>
        <taxon>Bacteroidota</taxon>
        <taxon>Cytophagia</taxon>
        <taxon>Cytophagales</taxon>
        <taxon>Reichenbachiellaceae</taxon>
        <taxon>Marinoscillum</taxon>
    </lineage>
</organism>
<feature type="transmembrane region" description="Helical" evidence="1">
    <location>
        <begin position="70"/>
        <end position="91"/>
    </location>
</feature>
<evidence type="ECO:0000256" key="1">
    <source>
        <dbReference type="SAM" id="Phobius"/>
    </source>
</evidence>
<protein>
    <submittedName>
        <fullName evidence="2">Phage holin family protein</fullName>
    </submittedName>
</protein>
<name>A0ABW7NCG6_9BACT</name>
<keyword evidence="1" id="KW-1133">Transmembrane helix</keyword>
<proteinExistence type="predicted"/>
<dbReference type="Pfam" id="PF07332">
    <property type="entry name" value="Phage_holin_3_6"/>
    <property type="match status" value="1"/>
</dbReference>
<dbReference type="InterPro" id="IPR009937">
    <property type="entry name" value="Phage_holin_3_6"/>
</dbReference>
<accession>A0ABW7NCG6</accession>
<dbReference type="RefSeq" id="WP_395418402.1">
    <property type="nucleotide sequence ID" value="NZ_JBIPKE010000019.1"/>
</dbReference>